<comment type="pathway">
    <text evidence="10">Lipid metabolism; phospholipid metabolism.</text>
</comment>
<evidence type="ECO:0000256" key="1">
    <source>
        <dbReference type="ARBA" id="ARBA00022475"/>
    </source>
</evidence>
<keyword evidence="11" id="KW-0012">Acyltransferase</keyword>
<evidence type="ECO:0000256" key="7">
    <source>
        <dbReference type="ARBA" id="ARBA00023136"/>
    </source>
</evidence>
<comment type="subcellular location">
    <subcellularLocation>
        <location evidence="10">Cell membrane</location>
        <topology evidence="10">Multi-pass membrane protein</topology>
    </subcellularLocation>
</comment>
<protein>
    <recommendedName>
        <fullName evidence="10">Glycerol-3-phosphate acyltransferase</fullName>
    </recommendedName>
    <alternativeName>
        <fullName evidence="10">Acyl-PO4 G3P acyltransferase</fullName>
    </alternativeName>
    <alternativeName>
        <fullName evidence="10">Acyl-phosphate--glycerol-3-phosphate acyltransferase</fullName>
    </alternativeName>
    <alternativeName>
        <fullName evidence="10">G3P acyltransferase</fullName>
        <shortName evidence="10">GPAT</shortName>
        <ecNumber evidence="10">2.3.1.275</ecNumber>
    </alternativeName>
    <alternativeName>
        <fullName evidence="10">Lysophosphatidic acid synthase</fullName>
        <shortName evidence="10">LPA synthase</shortName>
    </alternativeName>
</protein>
<dbReference type="Proteomes" id="UP000654670">
    <property type="component" value="Unassembled WGS sequence"/>
</dbReference>
<dbReference type="AlphaFoldDB" id="A0A917W0P4"/>
<gene>
    <name evidence="11" type="primary">plsY1</name>
    <name evidence="10" type="synonym">plsY</name>
    <name evidence="11" type="ORF">GCM10007968_08930</name>
</gene>
<feature type="transmembrane region" description="Helical" evidence="10">
    <location>
        <begin position="44"/>
        <end position="73"/>
    </location>
</feature>
<proteinExistence type="inferred from homology"/>
<comment type="subunit">
    <text evidence="10">Probably interacts with PlsX.</text>
</comment>
<evidence type="ECO:0000256" key="5">
    <source>
        <dbReference type="ARBA" id="ARBA00022989"/>
    </source>
</evidence>
<evidence type="ECO:0000313" key="12">
    <source>
        <dbReference type="Proteomes" id="UP000654670"/>
    </source>
</evidence>
<accession>A0A917W0P4</accession>
<keyword evidence="7 10" id="KW-0472">Membrane</keyword>
<keyword evidence="1 10" id="KW-1003">Cell membrane</keyword>
<evidence type="ECO:0000256" key="4">
    <source>
        <dbReference type="ARBA" id="ARBA00022692"/>
    </source>
</evidence>
<reference evidence="11" key="2">
    <citation type="submission" date="2020-09" db="EMBL/GenBank/DDBJ databases">
        <authorList>
            <person name="Sun Q."/>
            <person name="Ohkuma M."/>
        </authorList>
    </citation>
    <scope>NUCLEOTIDE SEQUENCE</scope>
    <source>
        <strain evidence="11">JCM 15325</strain>
    </source>
</reference>
<keyword evidence="4 10" id="KW-0812">Transmembrane</keyword>
<evidence type="ECO:0000256" key="2">
    <source>
        <dbReference type="ARBA" id="ARBA00022516"/>
    </source>
</evidence>
<dbReference type="NCBIfam" id="TIGR00023">
    <property type="entry name" value="glycerol-3-phosphate 1-O-acyltransferase PlsY"/>
    <property type="match status" value="1"/>
</dbReference>
<keyword evidence="9 10" id="KW-1208">Phospholipid metabolism</keyword>
<feature type="transmembrane region" description="Helical" evidence="10">
    <location>
        <begin position="143"/>
        <end position="176"/>
    </location>
</feature>
<dbReference type="EMBL" id="BMOK01000003">
    <property type="protein sequence ID" value="GGL47040.1"/>
    <property type="molecule type" value="Genomic_DNA"/>
</dbReference>
<dbReference type="HAMAP" id="MF_01043">
    <property type="entry name" value="PlsY"/>
    <property type="match status" value="1"/>
</dbReference>
<keyword evidence="3 10" id="KW-0808">Transferase</keyword>
<dbReference type="EC" id="2.3.1.275" evidence="10"/>
<comment type="function">
    <text evidence="10">Catalyzes the transfer of an acyl group from acyl-phosphate (acyl-PO(4)) to glycerol-3-phosphate (G3P) to form lysophosphatidic acid (LPA). This enzyme utilizes acyl-phosphate as fatty acyl donor, but not acyl-CoA or acyl-ACP.</text>
</comment>
<evidence type="ECO:0000256" key="9">
    <source>
        <dbReference type="ARBA" id="ARBA00023264"/>
    </source>
</evidence>
<dbReference type="Pfam" id="PF02660">
    <property type="entry name" value="G3P_acyltransf"/>
    <property type="match status" value="1"/>
</dbReference>
<feature type="transmembrane region" description="Helical" evidence="10">
    <location>
        <begin position="112"/>
        <end position="137"/>
    </location>
</feature>
<evidence type="ECO:0000256" key="10">
    <source>
        <dbReference type="HAMAP-Rule" id="MF_01043"/>
    </source>
</evidence>
<dbReference type="GO" id="GO:0005886">
    <property type="term" value="C:plasma membrane"/>
    <property type="evidence" value="ECO:0007669"/>
    <property type="project" value="UniProtKB-SubCell"/>
</dbReference>
<evidence type="ECO:0000256" key="6">
    <source>
        <dbReference type="ARBA" id="ARBA00023098"/>
    </source>
</evidence>
<name>A0A917W0P4_9BACL</name>
<comment type="caution">
    <text evidence="11">The sequence shown here is derived from an EMBL/GenBank/DDBJ whole genome shotgun (WGS) entry which is preliminary data.</text>
</comment>
<feature type="transmembrane region" description="Helical" evidence="10">
    <location>
        <begin position="6"/>
        <end position="23"/>
    </location>
</feature>
<keyword evidence="2 10" id="KW-0444">Lipid biosynthesis</keyword>
<feature type="transmembrane region" description="Helical" evidence="10">
    <location>
        <begin position="79"/>
        <end position="100"/>
    </location>
</feature>
<sequence length="200" mass="21273">MLTVVSVIVSYLIGAISFSYLITKKIKKIDIRKTGSGNAGATNTLRVLGVGPAIGVLILDVMKGVAAVLIARSFGLTDWAVALSGLFAVIGHDFPVYYGFKGGKGVATTIGVFFMIMPFDALMAGIITILIIVISRFVSVGSLFFLLFTPVLGCILGNYSPAVLAAVFLITALGYYQHRGNITRLLHGKENKIGRKKSQA</sequence>
<evidence type="ECO:0000313" key="11">
    <source>
        <dbReference type="EMBL" id="GGL47040.1"/>
    </source>
</evidence>
<reference evidence="11" key="1">
    <citation type="journal article" date="2014" name="Int. J. Syst. Evol. Microbiol.">
        <title>Complete genome sequence of Corynebacterium casei LMG S-19264T (=DSM 44701T), isolated from a smear-ripened cheese.</title>
        <authorList>
            <consortium name="US DOE Joint Genome Institute (JGI-PGF)"/>
            <person name="Walter F."/>
            <person name="Albersmeier A."/>
            <person name="Kalinowski J."/>
            <person name="Ruckert C."/>
        </authorList>
    </citation>
    <scope>NUCLEOTIDE SEQUENCE</scope>
    <source>
        <strain evidence="11">JCM 15325</strain>
    </source>
</reference>
<dbReference type="GO" id="GO:0008654">
    <property type="term" value="P:phospholipid biosynthetic process"/>
    <property type="evidence" value="ECO:0007669"/>
    <property type="project" value="UniProtKB-UniRule"/>
</dbReference>
<keyword evidence="12" id="KW-1185">Reference proteome</keyword>
<dbReference type="PANTHER" id="PTHR30309:SF0">
    <property type="entry name" value="GLYCEROL-3-PHOSPHATE ACYLTRANSFERASE-RELATED"/>
    <property type="match status" value="1"/>
</dbReference>
<keyword evidence="8 10" id="KW-0594">Phospholipid biosynthesis</keyword>
<organism evidence="11 12">
    <name type="scientific">Sporolactobacillus putidus</name>
    <dbReference type="NCBI Taxonomy" id="492735"/>
    <lineage>
        <taxon>Bacteria</taxon>
        <taxon>Bacillati</taxon>
        <taxon>Bacillota</taxon>
        <taxon>Bacilli</taxon>
        <taxon>Bacillales</taxon>
        <taxon>Sporolactobacillaceae</taxon>
        <taxon>Sporolactobacillus</taxon>
    </lineage>
</organism>
<keyword evidence="5 10" id="KW-1133">Transmembrane helix</keyword>
<dbReference type="GO" id="GO:0043772">
    <property type="term" value="F:acyl-phosphate glycerol-3-phosphate acyltransferase activity"/>
    <property type="evidence" value="ECO:0007669"/>
    <property type="project" value="UniProtKB-UniRule"/>
</dbReference>
<dbReference type="InterPro" id="IPR003811">
    <property type="entry name" value="G3P_acylTferase_PlsY"/>
</dbReference>
<dbReference type="PANTHER" id="PTHR30309">
    <property type="entry name" value="INNER MEMBRANE PROTEIN YGIH"/>
    <property type="match status" value="1"/>
</dbReference>
<comment type="similarity">
    <text evidence="10">Belongs to the PlsY family.</text>
</comment>
<comment type="catalytic activity">
    <reaction evidence="10">
        <text>an acyl phosphate + sn-glycerol 3-phosphate = a 1-acyl-sn-glycero-3-phosphate + phosphate</text>
        <dbReference type="Rhea" id="RHEA:34075"/>
        <dbReference type="ChEBI" id="CHEBI:43474"/>
        <dbReference type="ChEBI" id="CHEBI:57597"/>
        <dbReference type="ChEBI" id="CHEBI:57970"/>
        <dbReference type="ChEBI" id="CHEBI:59918"/>
        <dbReference type="EC" id="2.3.1.275"/>
    </reaction>
</comment>
<keyword evidence="6 10" id="KW-0443">Lipid metabolism</keyword>
<dbReference type="SMART" id="SM01207">
    <property type="entry name" value="G3P_acyltransf"/>
    <property type="match status" value="1"/>
</dbReference>
<evidence type="ECO:0000256" key="3">
    <source>
        <dbReference type="ARBA" id="ARBA00022679"/>
    </source>
</evidence>
<evidence type="ECO:0000256" key="8">
    <source>
        <dbReference type="ARBA" id="ARBA00023209"/>
    </source>
</evidence>